<feature type="domain" description="GH26" evidence="9">
    <location>
        <begin position="20"/>
        <end position="345"/>
    </location>
</feature>
<sequence>MKTSIITALLLLLGLNCAASPATQLIRRMAKLQKYGVMTGHQDDPIYGHNWNLEKGRSDVKEVCGDYPAVMGFELGDLELGKAKNLDGVPFDRMRQEIKAQNRRGGIVEISWHPNNPVTGKNAWDTEGRPVGEILPGGKLCKEFAQRMKRVARFLASLRDDKGQPIPVIFRPWHEMGGGWFWWGKNSCTTEQYKQLYVYTYQFMKRQGLNNLVWGFSPNTGDASLEIYYPGDKYVDLLGVDLYDFEGSAENYTKNIEHELSRLTEMGKKHQKLIALTETGSQKLPIKNWFTTVLWPAIKPYPICYVLFWRNAWDNAKELYVPYAGHPDADDFKTWVEDPRVLTVKDIAKTK</sequence>
<accession>A0A7K0KEP4</accession>
<dbReference type="PIRSF" id="PIRSF018168">
    <property type="entry name" value="Mannan-1_4-beta-mannosidase"/>
    <property type="match status" value="1"/>
</dbReference>
<protein>
    <submittedName>
        <fullName evidence="10">Beta-mannosidase</fullName>
    </submittedName>
</protein>
<dbReference type="GO" id="GO:0006080">
    <property type="term" value="P:substituted mannan metabolic process"/>
    <property type="evidence" value="ECO:0007669"/>
    <property type="project" value="InterPro"/>
</dbReference>
<feature type="binding site" evidence="5">
    <location>
        <position position="243"/>
    </location>
    <ligand>
        <name>substrate</name>
    </ligand>
</feature>
<reference evidence="10 11" key="1">
    <citation type="submission" date="2019-08" db="EMBL/GenBank/DDBJ databases">
        <title>In-depth cultivation of the pig gut microbiome towards novel bacterial diversity and tailored functional studies.</title>
        <authorList>
            <person name="Wylensek D."/>
            <person name="Hitch T.C.A."/>
            <person name="Clavel T."/>
        </authorList>
    </citation>
    <scope>NUCLEOTIDE SEQUENCE [LARGE SCALE GENOMIC DNA]</scope>
    <source>
        <strain evidence="10 11">LKV-178-WT-2A</strain>
    </source>
</reference>
<dbReference type="Pfam" id="PF02156">
    <property type="entry name" value="Glyco_hydro_26"/>
    <property type="match status" value="1"/>
</dbReference>
<evidence type="ECO:0000256" key="8">
    <source>
        <dbReference type="SAM" id="SignalP"/>
    </source>
</evidence>
<comment type="caution">
    <text evidence="10">The sequence shown here is derived from an EMBL/GenBank/DDBJ whole genome shotgun (WGS) entry which is preliminary data.</text>
</comment>
<dbReference type="AlphaFoldDB" id="A0A7K0KEP4"/>
<feature type="active site" description="Proton donor" evidence="4 7">
    <location>
        <position position="175"/>
    </location>
</feature>
<dbReference type="InterPro" id="IPR000805">
    <property type="entry name" value="Glyco_hydro_26"/>
</dbReference>
<evidence type="ECO:0000256" key="4">
    <source>
        <dbReference type="PIRSR" id="PIRSR018168-1"/>
    </source>
</evidence>
<evidence type="ECO:0000313" key="10">
    <source>
        <dbReference type="EMBL" id="MST84328.1"/>
    </source>
</evidence>
<dbReference type="GO" id="GO:0016985">
    <property type="term" value="F:mannan endo-1,4-beta-mannosidase activity"/>
    <property type="evidence" value="ECO:0007669"/>
    <property type="project" value="InterPro"/>
</dbReference>
<name>A0A7K0KEP4_9BACT</name>
<dbReference type="InterPro" id="IPR017853">
    <property type="entry name" value="GH"/>
</dbReference>
<dbReference type="RefSeq" id="WP_154533913.1">
    <property type="nucleotide sequence ID" value="NZ_VUNG01000012.1"/>
</dbReference>
<keyword evidence="11" id="KW-1185">Reference proteome</keyword>
<dbReference type="InterPro" id="IPR022790">
    <property type="entry name" value="GH26_dom"/>
</dbReference>
<dbReference type="EMBL" id="VUNG01000012">
    <property type="protein sequence ID" value="MST84328.1"/>
    <property type="molecule type" value="Genomic_DNA"/>
</dbReference>
<keyword evidence="8" id="KW-0732">Signal</keyword>
<organism evidence="10 11">
    <name type="scientific">Hallella mizrahii</name>
    <dbReference type="NCBI Taxonomy" id="2606637"/>
    <lineage>
        <taxon>Bacteria</taxon>
        <taxon>Pseudomonadati</taxon>
        <taxon>Bacteroidota</taxon>
        <taxon>Bacteroidia</taxon>
        <taxon>Bacteroidales</taxon>
        <taxon>Prevotellaceae</taxon>
        <taxon>Hallella</taxon>
    </lineage>
</organism>
<evidence type="ECO:0000256" key="1">
    <source>
        <dbReference type="ARBA" id="ARBA00007754"/>
    </source>
</evidence>
<evidence type="ECO:0000256" key="7">
    <source>
        <dbReference type="PROSITE-ProRule" id="PRU01100"/>
    </source>
</evidence>
<feature type="binding site" evidence="5">
    <location>
        <position position="180"/>
    </location>
    <ligand>
        <name>substrate</name>
    </ligand>
</feature>
<dbReference type="PRINTS" id="PR00739">
    <property type="entry name" value="GLHYDRLASE26"/>
</dbReference>
<evidence type="ECO:0000256" key="5">
    <source>
        <dbReference type="PIRSR" id="PIRSR018168-2"/>
    </source>
</evidence>
<feature type="binding site" evidence="5">
    <location>
        <position position="113"/>
    </location>
    <ligand>
        <name>substrate</name>
    </ligand>
</feature>
<dbReference type="PROSITE" id="PS51764">
    <property type="entry name" value="GH26"/>
    <property type="match status" value="1"/>
</dbReference>
<proteinExistence type="inferred from homology"/>
<dbReference type="PANTHER" id="PTHR40079:SF4">
    <property type="entry name" value="GH26 DOMAIN-CONTAINING PROTEIN-RELATED"/>
    <property type="match status" value="1"/>
</dbReference>
<dbReference type="PANTHER" id="PTHR40079">
    <property type="entry name" value="MANNAN ENDO-1,4-BETA-MANNOSIDASE E-RELATED"/>
    <property type="match status" value="1"/>
</dbReference>
<keyword evidence="3 7" id="KW-0326">Glycosidase</keyword>
<evidence type="ECO:0000256" key="2">
    <source>
        <dbReference type="ARBA" id="ARBA00022801"/>
    </source>
</evidence>
<evidence type="ECO:0000256" key="3">
    <source>
        <dbReference type="ARBA" id="ARBA00023295"/>
    </source>
</evidence>
<keyword evidence="2 7" id="KW-0378">Hydrolase</keyword>
<dbReference type="InterPro" id="IPR016714">
    <property type="entry name" value="MANB/E"/>
</dbReference>
<evidence type="ECO:0000313" key="11">
    <source>
        <dbReference type="Proteomes" id="UP000438914"/>
    </source>
</evidence>
<dbReference type="Gene3D" id="3.20.20.80">
    <property type="entry name" value="Glycosidases"/>
    <property type="match status" value="1"/>
</dbReference>
<feature type="active site" description="Nucleophile" evidence="4 7">
    <location>
        <position position="278"/>
    </location>
</feature>
<gene>
    <name evidence="10" type="ORF">FYJ73_06545</name>
</gene>
<comment type="similarity">
    <text evidence="1 7">Belongs to the glycosyl hydrolase 26 family.</text>
</comment>
<feature type="signal peptide" evidence="8">
    <location>
        <begin position="1"/>
        <end position="18"/>
    </location>
</feature>
<feature type="chain" id="PRO_5029797045" evidence="8">
    <location>
        <begin position="19"/>
        <end position="351"/>
    </location>
</feature>
<dbReference type="Proteomes" id="UP000438914">
    <property type="component" value="Unassembled WGS sequence"/>
</dbReference>
<dbReference type="SUPFAM" id="SSF51445">
    <property type="entry name" value="(Trans)glycosidases"/>
    <property type="match status" value="1"/>
</dbReference>
<feature type="site" description="Plays an important role in maintaining the position of the catalytic nucleophile" evidence="6">
    <location>
        <position position="174"/>
    </location>
</feature>
<evidence type="ECO:0000259" key="9">
    <source>
        <dbReference type="PROSITE" id="PS51764"/>
    </source>
</evidence>
<evidence type="ECO:0000256" key="6">
    <source>
        <dbReference type="PIRSR" id="PIRSR018168-3"/>
    </source>
</evidence>